<name>A0A8H7Q608_MORIS</name>
<gene>
    <name evidence="3" type="ORF">INT43_002393</name>
</gene>
<dbReference type="EMBL" id="JAEPQZ010000001">
    <property type="protein sequence ID" value="KAG2185955.1"/>
    <property type="molecule type" value="Genomic_DNA"/>
</dbReference>
<evidence type="ECO:0000313" key="4">
    <source>
        <dbReference type="Proteomes" id="UP000654370"/>
    </source>
</evidence>
<protein>
    <recommendedName>
        <fullName evidence="5">Transmembrane protein</fullName>
    </recommendedName>
</protein>
<organism evidence="3 4">
    <name type="scientific">Mortierella isabellina</name>
    <name type="common">Filamentous fungus</name>
    <name type="synonym">Umbelopsis isabellina</name>
    <dbReference type="NCBI Taxonomy" id="91625"/>
    <lineage>
        <taxon>Eukaryota</taxon>
        <taxon>Fungi</taxon>
        <taxon>Fungi incertae sedis</taxon>
        <taxon>Mucoromycota</taxon>
        <taxon>Mucoromycotina</taxon>
        <taxon>Umbelopsidomycetes</taxon>
        <taxon>Umbelopsidales</taxon>
        <taxon>Umbelopsidaceae</taxon>
        <taxon>Umbelopsis</taxon>
    </lineage>
</organism>
<dbReference type="Proteomes" id="UP000654370">
    <property type="component" value="Unassembled WGS sequence"/>
</dbReference>
<evidence type="ECO:0000256" key="1">
    <source>
        <dbReference type="SAM" id="MobiDB-lite"/>
    </source>
</evidence>
<evidence type="ECO:0008006" key="5">
    <source>
        <dbReference type="Google" id="ProtNLM"/>
    </source>
</evidence>
<evidence type="ECO:0000313" key="3">
    <source>
        <dbReference type="EMBL" id="KAG2185955.1"/>
    </source>
</evidence>
<feature type="chain" id="PRO_5034288725" description="Transmembrane protein" evidence="2">
    <location>
        <begin position="22"/>
        <end position="124"/>
    </location>
</feature>
<accession>A0A8H7Q608</accession>
<feature type="compositionally biased region" description="Low complexity" evidence="1">
    <location>
        <begin position="54"/>
        <end position="70"/>
    </location>
</feature>
<dbReference type="AlphaFoldDB" id="A0A8H7Q608"/>
<keyword evidence="4" id="KW-1185">Reference proteome</keyword>
<dbReference type="OrthoDB" id="2438895at2759"/>
<evidence type="ECO:0000256" key="2">
    <source>
        <dbReference type="SAM" id="SignalP"/>
    </source>
</evidence>
<comment type="caution">
    <text evidence="3">The sequence shown here is derived from an EMBL/GenBank/DDBJ whole genome shotgun (WGS) entry which is preliminary data.</text>
</comment>
<keyword evidence="2" id="KW-0732">Signal</keyword>
<proteinExistence type="predicted"/>
<feature type="signal peptide" evidence="2">
    <location>
        <begin position="1"/>
        <end position="21"/>
    </location>
</feature>
<sequence>MSKFLTLVFVLVAVIIAAASAAVTPDYALFTPGHPHLQARQASAVVASPSASAPASASSAASSSKTAPAPAKKKKSNFVSSPILESGTLFYVGIAASLCLWTTGKSIDYALQRQERYARHLATK</sequence>
<reference evidence="3" key="1">
    <citation type="submission" date="2020-12" db="EMBL/GenBank/DDBJ databases">
        <title>Metabolic potential, ecology and presence of endohyphal bacteria is reflected in genomic diversity of Mucoromycotina.</title>
        <authorList>
            <person name="Muszewska A."/>
            <person name="Okrasinska A."/>
            <person name="Steczkiewicz K."/>
            <person name="Drgas O."/>
            <person name="Orlowska M."/>
            <person name="Perlinska-Lenart U."/>
            <person name="Aleksandrzak-Piekarczyk T."/>
            <person name="Szatraj K."/>
            <person name="Zielenkiewicz U."/>
            <person name="Pilsyk S."/>
            <person name="Malc E."/>
            <person name="Mieczkowski P."/>
            <person name="Kruszewska J.S."/>
            <person name="Biernat P."/>
            <person name="Pawlowska J."/>
        </authorList>
    </citation>
    <scope>NUCLEOTIDE SEQUENCE</scope>
    <source>
        <strain evidence="3">WA0000067209</strain>
    </source>
</reference>
<feature type="region of interest" description="Disordered" evidence="1">
    <location>
        <begin position="54"/>
        <end position="77"/>
    </location>
</feature>